<dbReference type="Gene3D" id="3.40.50.300">
    <property type="entry name" value="P-loop containing nucleotide triphosphate hydrolases"/>
    <property type="match status" value="1"/>
</dbReference>
<evidence type="ECO:0000313" key="6">
    <source>
        <dbReference type="EMBL" id="EHP37471.1"/>
    </source>
</evidence>
<keyword evidence="2" id="KW-0813">Transport</keyword>
<dbReference type="GO" id="GO:0005524">
    <property type="term" value="F:ATP binding"/>
    <property type="evidence" value="ECO:0007669"/>
    <property type="project" value="UniProtKB-KW"/>
</dbReference>
<dbReference type="InterPro" id="IPR003439">
    <property type="entry name" value="ABC_transporter-like_ATP-bd"/>
</dbReference>
<dbReference type="SUPFAM" id="SSF52540">
    <property type="entry name" value="P-loop containing nucleoside triphosphate hydrolases"/>
    <property type="match status" value="1"/>
</dbReference>
<dbReference type="PANTHER" id="PTHR43776:SF7">
    <property type="entry name" value="D,D-DIPEPTIDE TRANSPORT ATP-BINDING PROTEIN DDPF-RELATED"/>
    <property type="match status" value="1"/>
</dbReference>
<dbReference type="Pfam" id="PF00005">
    <property type="entry name" value="ABC_tran"/>
    <property type="match status" value="1"/>
</dbReference>
<evidence type="ECO:0000256" key="3">
    <source>
        <dbReference type="ARBA" id="ARBA00022741"/>
    </source>
</evidence>
<keyword evidence="3" id="KW-0547">Nucleotide-binding</keyword>
<dbReference type="InterPro" id="IPR027417">
    <property type="entry name" value="P-loop_NTPase"/>
</dbReference>
<dbReference type="EMBL" id="AHJE01000355">
    <property type="protein sequence ID" value="EHP37471.1"/>
    <property type="molecule type" value="Genomic_DNA"/>
</dbReference>
<proteinExistence type="inferred from homology"/>
<evidence type="ECO:0000256" key="2">
    <source>
        <dbReference type="ARBA" id="ARBA00022448"/>
    </source>
</evidence>
<dbReference type="PANTHER" id="PTHR43776">
    <property type="entry name" value="TRANSPORT ATP-BINDING PROTEIN"/>
    <property type="match status" value="1"/>
</dbReference>
<reference evidence="6 7" key="1">
    <citation type="journal article" date="2012" name="J. Bacteriol.">
        <title>De Novo Genome Project of Cupriavidus basilensis OR16.</title>
        <authorList>
            <person name="Cserhati M."/>
            <person name="Kriszt B."/>
            <person name="Szoboszlay S."/>
            <person name="Toth A."/>
            <person name="Szabo I."/>
            <person name="Tancsics A."/>
            <person name="Nagy I."/>
            <person name="Horvath B."/>
            <person name="Nagy I."/>
            <person name="Kukolya J."/>
        </authorList>
    </citation>
    <scope>NUCLEOTIDE SEQUENCE [LARGE SCALE GENOMIC DNA]</scope>
    <source>
        <strain evidence="6 7">OR16</strain>
    </source>
</reference>
<dbReference type="AlphaFoldDB" id="H1SJ32"/>
<feature type="domain" description="ABC transporter" evidence="5">
    <location>
        <begin position="5"/>
        <end position="129"/>
    </location>
</feature>
<dbReference type="GO" id="GO:0016887">
    <property type="term" value="F:ATP hydrolysis activity"/>
    <property type="evidence" value="ECO:0007669"/>
    <property type="project" value="InterPro"/>
</dbReference>
<dbReference type="InterPro" id="IPR050319">
    <property type="entry name" value="ABC_transp_ATP-bind"/>
</dbReference>
<accession>H1SJ32</accession>
<evidence type="ECO:0000256" key="1">
    <source>
        <dbReference type="ARBA" id="ARBA00005417"/>
    </source>
</evidence>
<comment type="caution">
    <text evidence="6">The sequence shown here is derived from an EMBL/GenBank/DDBJ whole genome shotgun (WGS) entry which is preliminary data.</text>
</comment>
<name>H1SJ32_9BURK</name>
<evidence type="ECO:0000313" key="7">
    <source>
        <dbReference type="Proteomes" id="UP000005808"/>
    </source>
</evidence>
<feature type="non-terminal residue" evidence="6">
    <location>
        <position position="129"/>
    </location>
</feature>
<keyword evidence="4" id="KW-0067">ATP-binding</keyword>
<organism evidence="6 7">
    <name type="scientific">Cupriavidus basilensis OR16</name>
    <dbReference type="NCBI Taxonomy" id="1127483"/>
    <lineage>
        <taxon>Bacteria</taxon>
        <taxon>Pseudomonadati</taxon>
        <taxon>Pseudomonadota</taxon>
        <taxon>Betaproteobacteria</taxon>
        <taxon>Burkholderiales</taxon>
        <taxon>Burkholderiaceae</taxon>
        <taxon>Cupriavidus</taxon>
    </lineage>
</organism>
<gene>
    <name evidence="6" type="ORF">OR16_42633</name>
</gene>
<dbReference type="Proteomes" id="UP000005808">
    <property type="component" value="Unassembled WGS sequence"/>
</dbReference>
<protein>
    <submittedName>
        <fullName evidence="6">ABC transporter-like protein</fullName>
    </submittedName>
</protein>
<evidence type="ECO:0000256" key="4">
    <source>
        <dbReference type="ARBA" id="ARBA00022840"/>
    </source>
</evidence>
<sequence>MQAARNVNLELLRGQTLGLVGESGSGKSTVGRCIVGLAPFDSGRIVINGRNLSQGGGLLQRAGGKLQMVFQDPYASLNPRHRIGAAIAAGPIAQGVSRQEAQARTLELLGLVGLGPEAAERYPHEFSGG</sequence>
<comment type="similarity">
    <text evidence="1">Belongs to the ABC transporter superfamily.</text>
</comment>
<evidence type="ECO:0000259" key="5">
    <source>
        <dbReference type="Pfam" id="PF00005"/>
    </source>
</evidence>